<dbReference type="Proteomes" id="UP000271889">
    <property type="component" value="Unassembled WGS sequence"/>
</dbReference>
<dbReference type="OrthoDB" id="2110130at2759"/>
<protein>
    <submittedName>
        <fullName evidence="2">Uncharacterized protein</fullName>
    </submittedName>
</protein>
<feature type="compositionally biased region" description="Basic residues" evidence="1">
    <location>
        <begin position="15"/>
        <end position="24"/>
    </location>
</feature>
<dbReference type="AlphaFoldDB" id="A0A3P6SSN6"/>
<sequence>MPSDAKKARDAAKKAAAKQQKRGGKKVEQKEDPATEAQTNGETKEAITNGAAVNDDQIDATIDAAALTLEQIEIDNAKARSVAGALTSNPRGLDHKVESLTVCCKTPF</sequence>
<evidence type="ECO:0000313" key="3">
    <source>
        <dbReference type="Proteomes" id="UP000271889"/>
    </source>
</evidence>
<name>A0A3P6SSN6_CYLGO</name>
<proteinExistence type="predicted"/>
<organism evidence="2 3">
    <name type="scientific">Cylicostephanus goldi</name>
    <name type="common">Nematode worm</name>
    <dbReference type="NCBI Taxonomy" id="71465"/>
    <lineage>
        <taxon>Eukaryota</taxon>
        <taxon>Metazoa</taxon>
        <taxon>Ecdysozoa</taxon>
        <taxon>Nematoda</taxon>
        <taxon>Chromadorea</taxon>
        <taxon>Rhabditida</taxon>
        <taxon>Rhabditina</taxon>
        <taxon>Rhabditomorpha</taxon>
        <taxon>Strongyloidea</taxon>
        <taxon>Strongylidae</taxon>
        <taxon>Cylicostephanus</taxon>
    </lineage>
</organism>
<reference evidence="2 3" key="1">
    <citation type="submission" date="2018-11" db="EMBL/GenBank/DDBJ databases">
        <authorList>
            <consortium name="Pathogen Informatics"/>
        </authorList>
    </citation>
    <scope>NUCLEOTIDE SEQUENCE [LARGE SCALE GENOMIC DNA]</scope>
</reference>
<feature type="region of interest" description="Disordered" evidence="1">
    <location>
        <begin position="1"/>
        <end position="51"/>
    </location>
</feature>
<evidence type="ECO:0000256" key="1">
    <source>
        <dbReference type="SAM" id="MobiDB-lite"/>
    </source>
</evidence>
<feature type="compositionally biased region" description="Basic and acidic residues" evidence="1">
    <location>
        <begin position="1"/>
        <end position="13"/>
    </location>
</feature>
<gene>
    <name evidence="2" type="ORF">CGOC_LOCUS7424</name>
</gene>
<dbReference type="EMBL" id="UYRV01025785">
    <property type="protein sequence ID" value="VDK78156.1"/>
    <property type="molecule type" value="Genomic_DNA"/>
</dbReference>
<accession>A0A3P6SSN6</accession>
<keyword evidence="3" id="KW-1185">Reference proteome</keyword>
<evidence type="ECO:0000313" key="2">
    <source>
        <dbReference type="EMBL" id="VDK78156.1"/>
    </source>
</evidence>